<protein>
    <submittedName>
        <fullName evidence="5">Glycosyltransferase</fullName>
        <ecNumber evidence="5">2.4.-.-</ecNumber>
    </submittedName>
</protein>
<dbReference type="RefSeq" id="WP_370441884.1">
    <property type="nucleotide sequence ID" value="NZ_JBGFTU010000014.1"/>
</dbReference>
<proteinExistence type="inferred from homology"/>
<sequence>MPEHDPSTLRVILAAVNANTRFGGEAMLPVHYFRILRERGFDAHLVCHERNREELSSTFPQDADRIHYTVDRRASRRIERAGRRLPTSVKSMSTWLLMSAIAAGDLRRTARALVDSAPAEVVVHEPVPVSPRQPSFLRDVGAPVVVGPLNGGMTYPEGFAHEVRRSERAVRWLVRTCSDVANRLIDGKGRAAVLFVANPRTRDALPRAARGRRVVELVENGVNLSRFAPRTRTPSGNPRFAFVGRLVDWKRVDLLLDALARIPQDHTLDVVGDGPLREALRAQAQRLGLGERVTFHGLSSQDETARLLRGCDALVLPSVYECGGAVVLEAMAVGLPVIATDWGGPADYVVPEVTGLLVPPTNASEMTAALAEAMVRLGSDRALGVAMGRAGRERVLAEFDWERKVDAVTAVYFEILGGHRAGAAVPALNIDTSEGAVAPHERHGQFHRPTPSMR</sequence>
<gene>
    <name evidence="5" type="ORF">AB2L27_12910</name>
</gene>
<dbReference type="SUPFAM" id="SSF53756">
    <property type="entry name" value="UDP-Glycosyltransferase/glycogen phosphorylase"/>
    <property type="match status" value="1"/>
</dbReference>
<evidence type="ECO:0000313" key="5">
    <source>
        <dbReference type="EMBL" id="MEZ0165655.1"/>
    </source>
</evidence>
<dbReference type="Pfam" id="PF00534">
    <property type="entry name" value="Glycos_transf_1"/>
    <property type="match status" value="1"/>
</dbReference>
<accession>A0ABV4H254</accession>
<organism evidence="5 6">
    <name type="scientific">Kineococcus halophytocola</name>
    <dbReference type="NCBI Taxonomy" id="3234027"/>
    <lineage>
        <taxon>Bacteria</taxon>
        <taxon>Bacillati</taxon>
        <taxon>Actinomycetota</taxon>
        <taxon>Actinomycetes</taxon>
        <taxon>Kineosporiales</taxon>
        <taxon>Kineosporiaceae</taxon>
        <taxon>Kineococcus</taxon>
    </lineage>
</organism>
<dbReference type="PANTHER" id="PTHR12526">
    <property type="entry name" value="GLYCOSYLTRANSFERASE"/>
    <property type="match status" value="1"/>
</dbReference>
<dbReference type="Gene3D" id="3.40.50.2000">
    <property type="entry name" value="Glycogen Phosphorylase B"/>
    <property type="match status" value="2"/>
</dbReference>
<evidence type="ECO:0000256" key="1">
    <source>
        <dbReference type="ARBA" id="ARBA00009481"/>
    </source>
</evidence>
<evidence type="ECO:0000256" key="3">
    <source>
        <dbReference type="ARBA" id="ARBA00022679"/>
    </source>
</evidence>
<keyword evidence="3 5" id="KW-0808">Transferase</keyword>
<comment type="similarity">
    <text evidence="1">Belongs to the glycosyltransferase group 1 family. Glycosyltransferase 4 subfamily.</text>
</comment>
<keyword evidence="6" id="KW-1185">Reference proteome</keyword>
<dbReference type="PANTHER" id="PTHR12526:SF640">
    <property type="entry name" value="COLANIC ACID BIOSYNTHESIS GLYCOSYLTRANSFERASE WCAL-RELATED"/>
    <property type="match status" value="1"/>
</dbReference>
<keyword evidence="2 5" id="KW-0328">Glycosyltransferase</keyword>
<feature type="domain" description="Glycosyl transferase family 1" evidence="4">
    <location>
        <begin position="232"/>
        <end position="374"/>
    </location>
</feature>
<comment type="caution">
    <text evidence="5">The sequence shown here is derived from an EMBL/GenBank/DDBJ whole genome shotgun (WGS) entry which is preliminary data.</text>
</comment>
<reference evidence="5 6" key="1">
    <citation type="submission" date="2024-07" db="EMBL/GenBank/DDBJ databases">
        <authorList>
            <person name="Thanompreechachai J."/>
            <person name="Duangmal K."/>
        </authorList>
    </citation>
    <scope>NUCLEOTIDE SEQUENCE [LARGE SCALE GENOMIC DNA]</scope>
    <source>
        <strain evidence="5 6">LSe6-4</strain>
    </source>
</reference>
<dbReference type="EMBL" id="JBGFTU010000014">
    <property type="protein sequence ID" value="MEZ0165655.1"/>
    <property type="molecule type" value="Genomic_DNA"/>
</dbReference>
<dbReference type="InterPro" id="IPR001296">
    <property type="entry name" value="Glyco_trans_1"/>
</dbReference>
<dbReference type="Proteomes" id="UP001565927">
    <property type="component" value="Unassembled WGS sequence"/>
</dbReference>
<dbReference type="EC" id="2.4.-.-" evidence="5"/>
<dbReference type="GO" id="GO:0016757">
    <property type="term" value="F:glycosyltransferase activity"/>
    <property type="evidence" value="ECO:0007669"/>
    <property type="project" value="UniProtKB-KW"/>
</dbReference>
<evidence type="ECO:0000256" key="2">
    <source>
        <dbReference type="ARBA" id="ARBA00022676"/>
    </source>
</evidence>
<evidence type="ECO:0000313" key="6">
    <source>
        <dbReference type="Proteomes" id="UP001565927"/>
    </source>
</evidence>
<evidence type="ECO:0000259" key="4">
    <source>
        <dbReference type="Pfam" id="PF00534"/>
    </source>
</evidence>
<name>A0ABV4H254_9ACTN</name>